<keyword evidence="2" id="KW-1185">Reference proteome</keyword>
<dbReference type="EMBL" id="LXQA010038466">
    <property type="protein sequence ID" value="MCH98759.1"/>
    <property type="molecule type" value="Genomic_DNA"/>
</dbReference>
<protein>
    <submittedName>
        <fullName evidence="1">Uncharacterized protein</fullName>
    </submittedName>
</protein>
<reference evidence="1 2" key="1">
    <citation type="journal article" date="2018" name="Front. Plant Sci.">
        <title>Red Clover (Trifolium pratense) and Zigzag Clover (T. medium) - A Picture of Genomic Similarities and Differences.</title>
        <authorList>
            <person name="Dluhosova J."/>
            <person name="Istvanek J."/>
            <person name="Nedelnik J."/>
            <person name="Repkova J."/>
        </authorList>
    </citation>
    <scope>NUCLEOTIDE SEQUENCE [LARGE SCALE GENOMIC DNA]</scope>
    <source>
        <strain evidence="2">cv. 10/8</strain>
        <tissue evidence="1">Leaf</tissue>
    </source>
</reference>
<feature type="non-terminal residue" evidence="1">
    <location>
        <position position="1"/>
    </location>
</feature>
<organism evidence="1 2">
    <name type="scientific">Trifolium medium</name>
    <dbReference type="NCBI Taxonomy" id="97028"/>
    <lineage>
        <taxon>Eukaryota</taxon>
        <taxon>Viridiplantae</taxon>
        <taxon>Streptophyta</taxon>
        <taxon>Embryophyta</taxon>
        <taxon>Tracheophyta</taxon>
        <taxon>Spermatophyta</taxon>
        <taxon>Magnoliopsida</taxon>
        <taxon>eudicotyledons</taxon>
        <taxon>Gunneridae</taxon>
        <taxon>Pentapetalae</taxon>
        <taxon>rosids</taxon>
        <taxon>fabids</taxon>
        <taxon>Fabales</taxon>
        <taxon>Fabaceae</taxon>
        <taxon>Papilionoideae</taxon>
        <taxon>50 kb inversion clade</taxon>
        <taxon>NPAAA clade</taxon>
        <taxon>Hologalegina</taxon>
        <taxon>IRL clade</taxon>
        <taxon>Trifolieae</taxon>
        <taxon>Trifolium</taxon>
    </lineage>
</organism>
<dbReference type="AlphaFoldDB" id="A0A392NHQ6"/>
<name>A0A392NHQ6_9FABA</name>
<evidence type="ECO:0000313" key="1">
    <source>
        <dbReference type="EMBL" id="MCH98759.1"/>
    </source>
</evidence>
<accession>A0A392NHQ6</accession>
<sequence>SRAKQASCFGEQLQHAYTYLDNQHGSIIKSRGLLIMKQEDQPTNVTKGKITTSSETHTYGTRKALQQCLQYPSQQSAGIPTHR</sequence>
<proteinExistence type="predicted"/>
<comment type="caution">
    <text evidence="1">The sequence shown here is derived from an EMBL/GenBank/DDBJ whole genome shotgun (WGS) entry which is preliminary data.</text>
</comment>
<evidence type="ECO:0000313" key="2">
    <source>
        <dbReference type="Proteomes" id="UP000265520"/>
    </source>
</evidence>
<dbReference type="Proteomes" id="UP000265520">
    <property type="component" value="Unassembled WGS sequence"/>
</dbReference>